<dbReference type="Proteomes" id="UP000439903">
    <property type="component" value="Unassembled WGS sequence"/>
</dbReference>
<keyword evidence="13" id="KW-1185">Reference proteome</keyword>
<keyword evidence="9" id="KW-0349">Heme</keyword>
<dbReference type="GO" id="GO:0020037">
    <property type="term" value="F:heme binding"/>
    <property type="evidence" value="ECO:0007669"/>
    <property type="project" value="InterPro"/>
</dbReference>
<reference evidence="12 13" key="1">
    <citation type="journal article" date="2019" name="Environ. Microbiol.">
        <title>At the nexus of three kingdoms: the genome of the mycorrhizal fungus Gigaspora margarita provides insights into plant, endobacterial and fungal interactions.</title>
        <authorList>
            <person name="Venice F."/>
            <person name="Ghignone S."/>
            <person name="Salvioli di Fossalunga A."/>
            <person name="Amselem J."/>
            <person name="Novero M."/>
            <person name="Xianan X."/>
            <person name="Sedzielewska Toro K."/>
            <person name="Morin E."/>
            <person name="Lipzen A."/>
            <person name="Grigoriev I.V."/>
            <person name="Henrissat B."/>
            <person name="Martin F.M."/>
            <person name="Bonfante P."/>
        </authorList>
    </citation>
    <scope>NUCLEOTIDE SEQUENCE [LARGE SCALE GENOMIC DNA]</scope>
    <source>
        <strain evidence="12 13">BEG34</strain>
    </source>
</reference>
<dbReference type="OrthoDB" id="1470350at2759"/>
<sequence>MFLISVLIAAFFIIPSVYFYNIFLVPMLTGSQSIRGPPLNIFIRMIMFIQLHFIYTVPEFTEFWCRHYGDVVGVWMNGEYTIITCDADFAQQILCGNNSKNFIIRMGNDHGLKEIGMFQHGIIWNNDVTKWTLQKRIFQVGLASNAREKAFKIAVEKTRQEINRIKTSALKDNKPTVDLLNVFRHITLAIVLEVSLGIQLDFEKSQHLIDCVVDYFKAWEFFLLKPRFMWLFFPLEFFHHRESVLKLQEEIRNIISILDPQATTFLSQLYGNNLTSKEIQQSILEMVLAGTDTSSVSLYYTVLLITENKKIVNQLVDSLDDSLLEAVLRESMRLMPVGPVIIRKSLNDCEISGIHIKASTNIVISLARMNRNQKWFDDPLKFDPQRFIKNENLATISAPMGLGPKTCVGQHFAMVEMKAILPELLKEFMFTRIDETRPIIDTRTRWDVAQQPVEKEILNVIPRKKIVLVGAHSVGKTTLAKFIKSHINGILVTEIARNLIKELNLNADILRNDPDKSLEFQAAIIKAQCVKEEEIEHELAILDRSALDAIIYAQAFCKKRWKELLDMEETNKCLERYRQKNKYLIFLIEPQKECLKADGVRMMPIDYEEWISFSTSFKNLMNEYNIEFNTINVLDLNQRYSIVMNALFAHTI</sequence>
<dbReference type="AlphaFoldDB" id="A0A8H3X5G1"/>
<dbReference type="PANTHER" id="PTHR24291:SF43">
    <property type="entry name" value="AROMATASE"/>
    <property type="match status" value="1"/>
</dbReference>
<dbReference type="EMBL" id="WTPW01001833">
    <property type="protein sequence ID" value="KAF0411939.1"/>
    <property type="molecule type" value="Genomic_DNA"/>
</dbReference>
<dbReference type="InterPro" id="IPR050196">
    <property type="entry name" value="Cytochrome_P450_Monoox"/>
</dbReference>
<keyword evidence="6 9" id="KW-0408">Iron</keyword>
<dbReference type="Pfam" id="PF00067">
    <property type="entry name" value="p450"/>
    <property type="match status" value="1"/>
</dbReference>
<name>A0A8H3X5G1_GIGMA</name>
<evidence type="ECO:0000256" key="5">
    <source>
        <dbReference type="ARBA" id="ARBA00023002"/>
    </source>
</evidence>
<comment type="caution">
    <text evidence="12">The sequence shown here is derived from an EMBL/GenBank/DDBJ whole genome shotgun (WGS) entry which is preliminary data.</text>
</comment>
<feature type="domain" description="NadR/Ttd14 AAA" evidence="11">
    <location>
        <begin position="465"/>
        <end position="639"/>
    </location>
</feature>
<keyword evidence="10" id="KW-1133">Transmembrane helix</keyword>
<dbReference type="GO" id="GO:0004497">
    <property type="term" value="F:monooxygenase activity"/>
    <property type="evidence" value="ECO:0007669"/>
    <property type="project" value="UniProtKB-KW"/>
</dbReference>
<evidence type="ECO:0000256" key="4">
    <source>
        <dbReference type="ARBA" id="ARBA00022723"/>
    </source>
</evidence>
<dbReference type="Gene3D" id="1.10.630.10">
    <property type="entry name" value="Cytochrome P450"/>
    <property type="match status" value="1"/>
</dbReference>
<keyword evidence="4 9" id="KW-0479">Metal-binding</keyword>
<dbReference type="InterPro" id="IPR036396">
    <property type="entry name" value="Cyt_P450_sf"/>
</dbReference>
<dbReference type="GO" id="GO:0016705">
    <property type="term" value="F:oxidoreductase activity, acting on paired donors, with incorporation or reduction of molecular oxygen"/>
    <property type="evidence" value="ECO:0007669"/>
    <property type="project" value="InterPro"/>
</dbReference>
<evidence type="ECO:0000256" key="8">
    <source>
        <dbReference type="ARBA" id="ARBA00023136"/>
    </source>
</evidence>
<comment type="similarity">
    <text evidence="3">Belongs to the cytochrome P450 family.</text>
</comment>
<protein>
    <submittedName>
        <fullName evidence="12">Brain aromatase-like</fullName>
    </submittedName>
</protein>
<dbReference type="PANTHER" id="PTHR24291">
    <property type="entry name" value="CYTOCHROME P450 FAMILY 4"/>
    <property type="match status" value="1"/>
</dbReference>
<dbReference type="PRINTS" id="PR00463">
    <property type="entry name" value="EP450I"/>
</dbReference>
<accession>A0A8H3X5G1</accession>
<evidence type="ECO:0000313" key="12">
    <source>
        <dbReference type="EMBL" id="KAF0411939.1"/>
    </source>
</evidence>
<feature type="binding site" description="axial binding residue" evidence="9">
    <location>
        <position position="407"/>
    </location>
    <ligand>
        <name>heme</name>
        <dbReference type="ChEBI" id="CHEBI:30413"/>
    </ligand>
    <ligandPart>
        <name>Fe</name>
        <dbReference type="ChEBI" id="CHEBI:18248"/>
    </ligandPart>
</feature>
<evidence type="ECO:0000256" key="6">
    <source>
        <dbReference type="ARBA" id="ARBA00023004"/>
    </source>
</evidence>
<keyword evidence="7" id="KW-0503">Monooxygenase</keyword>
<dbReference type="InterPro" id="IPR002401">
    <property type="entry name" value="Cyt_P450_E_grp-I"/>
</dbReference>
<dbReference type="InterPro" id="IPR038727">
    <property type="entry name" value="NadR/Ttd14_AAA_dom"/>
</dbReference>
<dbReference type="PRINTS" id="PR00385">
    <property type="entry name" value="P450"/>
</dbReference>
<evidence type="ECO:0000256" key="10">
    <source>
        <dbReference type="SAM" id="Phobius"/>
    </source>
</evidence>
<keyword evidence="10" id="KW-0812">Transmembrane</keyword>
<evidence type="ECO:0000259" key="11">
    <source>
        <dbReference type="Pfam" id="PF13521"/>
    </source>
</evidence>
<dbReference type="SUPFAM" id="SSF52540">
    <property type="entry name" value="P-loop containing nucleoside triphosphate hydrolases"/>
    <property type="match status" value="1"/>
</dbReference>
<dbReference type="SUPFAM" id="SSF48264">
    <property type="entry name" value="Cytochrome P450"/>
    <property type="match status" value="1"/>
</dbReference>
<dbReference type="Pfam" id="PF13521">
    <property type="entry name" value="AAA_28"/>
    <property type="match status" value="1"/>
</dbReference>
<keyword evidence="5" id="KW-0560">Oxidoreductase</keyword>
<gene>
    <name evidence="12" type="ORF">F8M41_008086</name>
</gene>
<keyword evidence="8 10" id="KW-0472">Membrane</keyword>
<evidence type="ECO:0000313" key="13">
    <source>
        <dbReference type="Proteomes" id="UP000439903"/>
    </source>
</evidence>
<proteinExistence type="inferred from homology"/>
<evidence type="ECO:0000256" key="1">
    <source>
        <dbReference type="ARBA" id="ARBA00001971"/>
    </source>
</evidence>
<dbReference type="InterPro" id="IPR027417">
    <property type="entry name" value="P-loop_NTPase"/>
</dbReference>
<dbReference type="Gene3D" id="3.40.50.300">
    <property type="entry name" value="P-loop containing nucleotide triphosphate hydrolases"/>
    <property type="match status" value="1"/>
</dbReference>
<organism evidence="12 13">
    <name type="scientific">Gigaspora margarita</name>
    <dbReference type="NCBI Taxonomy" id="4874"/>
    <lineage>
        <taxon>Eukaryota</taxon>
        <taxon>Fungi</taxon>
        <taxon>Fungi incertae sedis</taxon>
        <taxon>Mucoromycota</taxon>
        <taxon>Glomeromycotina</taxon>
        <taxon>Glomeromycetes</taxon>
        <taxon>Diversisporales</taxon>
        <taxon>Gigasporaceae</taxon>
        <taxon>Gigaspora</taxon>
    </lineage>
</organism>
<evidence type="ECO:0000256" key="9">
    <source>
        <dbReference type="PIRSR" id="PIRSR602401-1"/>
    </source>
</evidence>
<evidence type="ECO:0000256" key="3">
    <source>
        <dbReference type="ARBA" id="ARBA00010617"/>
    </source>
</evidence>
<dbReference type="GO" id="GO:0016020">
    <property type="term" value="C:membrane"/>
    <property type="evidence" value="ECO:0007669"/>
    <property type="project" value="UniProtKB-SubCell"/>
</dbReference>
<dbReference type="GO" id="GO:0005506">
    <property type="term" value="F:iron ion binding"/>
    <property type="evidence" value="ECO:0007669"/>
    <property type="project" value="InterPro"/>
</dbReference>
<feature type="transmembrane region" description="Helical" evidence="10">
    <location>
        <begin position="6"/>
        <end position="29"/>
    </location>
</feature>
<comment type="subcellular location">
    <subcellularLocation>
        <location evidence="2">Membrane</location>
    </subcellularLocation>
</comment>
<comment type="cofactor">
    <cofactor evidence="1 9">
        <name>heme</name>
        <dbReference type="ChEBI" id="CHEBI:30413"/>
    </cofactor>
</comment>
<evidence type="ECO:0000256" key="2">
    <source>
        <dbReference type="ARBA" id="ARBA00004370"/>
    </source>
</evidence>
<dbReference type="InterPro" id="IPR001128">
    <property type="entry name" value="Cyt_P450"/>
</dbReference>
<evidence type="ECO:0000256" key="7">
    <source>
        <dbReference type="ARBA" id="ARBA00023033"/>
    </source>
</evidence>